<protein>
    <recommendedName>
        <fullName evidence="5">Transmembrane protein</fullName>
    </recommendedName>
</protein>
<accession>A0A972NQU9</accession>
<feature type="compositionally biased region" description="Low complexity" evidence="1">
    <location>
        <begin position="793"/>
        <end position="819"/>
    </location>
</feature>
<dbReference type="RefSeq" id="WP_172167352.1">
    <property type="nucleotide sequence ID" value="NZ_WOEZ01000100.1"/>
</dbReference>
<reference evidence="3 4" key="1">
    <citation type="submission" date="2019-11" db="EMBL/GenBank/DDBJ databases">
        <title>Metabolism of dissolved organic matter in forest soils.</title>
        <authorList>
            <person name="Cyle K.T."/>
            <person name="Wilhelm R.C."/>
            <person name="Martinez C.E."/>
        </authorList>
    </citation>
    <scope>NUCLEOTIDE SEQUENCE [LARGE SCALE GENOMIC DNA]</scope>
    <source>
        <strain evidence="3 4">5N</strain>
    </source>
</reference>
<keyword evidence="2" id="KW-0472">Membrane</keyword>
<dbReference type="EMBL" id="WOEZ01000100">
    <property type="protein sequence ID" value="NPT56734.1"/>
    <property type="molecule type" value="Genomic_DNA"/>
</dbReference>
<feature type="transmembrane region" description="Helical" evidence="2">
    <location>
        <begin position="84"/>
        <end position="107"/>
    </location>
</feature>
<dbReference type="AlphaFoldDB" id="A0A972NQU9"/>
<evidence type="ECO:0008006" key="5">
    <source>
        <dbReference type="Google" id="ProtNLM"/>
    </source>
</evidence>
<sequence length="964" mass="102237">MTPIPSETGAQSDSMPPARLTKRSARLAAMLASCLSASPAVLGLFKGAALAAVASLVSIVTALLVTMLLCFAQGRRPLRGGVLARLWSILYYCGGSLLALGIALRLADDLYEAAAVSLVSTPLEGMLPGLRIGAALLVGSFLVAFMLALPGFIARLQLSGRLSSTAAQESLWFAGVGWSLVAGATPWVISRFFTPPDTFLLFGSAWLAVAAFVTSRILLSRPEVATPTPLIIVMLESDSAPFLYGLIGRFAGSWSDGPVTLLAPASAARRLCGMHARTAARADCLKTLFPGSAVALAETQARITAEADWKALPVRECYAADAVWPECFRVLLTPQTWVVLVAESHDPVNARDARKRFEALRPIVPLNRTLGLTGDFIAPPLQRLRVDMLGSVSDTSPAELAAQLRAHAKPVESRRILIVCSTPQSRYAAGLLLRSLIGRRDIEGRLIDAELVPLMGAWHLKLLLPMIPPWRILWKTEIFARWWDRLGGEDATLVVRRFRRAVRRSAPLSTNAREQRELVLVGTPELWTKAAAPEMGVTAAVVGMEGFTRVIAIAVDSAPPDVRNMVLATHFAGTMGLAAPTRRRYSTADETARRILDLELEAIERPKTSTQEDMPQRLDEGATAETQRSLLRRAAASRWLTGSVLLVAALATAVSVRTFYEHATARKAAEEAAASKAAAEASARKTAAKKAAADSASAAALQAAADQASAATAVAEETGASQASRKSPLQKKKEASKSAADLLAAGNATSKKPAAKTPAASEPAAGQAASSLTAGKVAATVSTLEQILAKTPTAQTTTTTAPQAAVDQTAANRAAQQTAGSSLAVPDAANAPEAPSASQPLVANEMDFIGEWRNANPKSRSVTRVSLRGSSSGLALQIWGRCNPSDCDWGTVIAAPFKEKVPSRAGARVGVAMLEANFHQGFAERQVRLRLLDKTTLEVDVLTHFTDASGRADYAVTEEFKRSE</sequence>
<feature type="region of interest" description="Disordered" evidence="1">
    <location>
        <begin position="716"/>
        <end position="739"/>
    </location>
</feature>
<keyword evidence="2" id="KW-0812">Transmembrane</keyword>
<comment type="caution">
    <text evidence="3">The sequence shown here is derived from an EMBL/GenBank/DDBJ whole genome shotgun (WGS) entry which is preliminary data.</text>
</comment>
<proteinExistence type="predicted"/>
<feature type="region of interest" description="Disordered" evidence="1">
    <location>
        <begin position="793"/>
        <end position="839"/>
    </location>
</feature>
<evidence type="ECO:0000313" key="3">
    <source>
        <dbReference type="EMBL" id="NPT56734.1"/>
    </source>
</evidence>
<name>A0A972NQU9_9BURK</name>
<evidence type="ECO:0000256" key="2">
    <source>
        <dbReference type="SAM" id="Phobius"/>
    </source>
</evidence>
<feature type="transmembrane region" description="Helical" evidence="2">
    <location>
        <begin position="51"/>
        <end position="72"/>
    </location>
</feature>
<feature type="transmembrane region" description="Helical" evidence="2">
    <location>
        <begin position="127"/>
        <end position="149"/>
    </location>
</feature>
<dbReference type="Proteomes" id="UP000655523">
    <property type="component" value="Unassembled WGS sequence"/>
</dbReference>
<feature type="transmembrane region" description="Helical" evidence="2">
    <location>
        <begin position="170"/>
        <end position="193"/>
    </location>
</feature>
<evidence type="ECO:0000313" key="4">
    <source>
        <dbReference type="Proteomes" id="UP000655523"/>
    </source>
</evidence>
<keyword evidence="4" id="KW-1185">Reference proteome</keyword>
<keyword evidence="2" id="KW-1133">Transmembrane helix</keyword>
<organism evidence="3 4">
    <name type="scientific">Paraburkholderia elongata</name>
    <dbReference type="NCBI Taxonomy" id="2675747"/>
    <lineage>
        <taxon>Bacteria</taxon>
        <taxon>Pseudomonadati</taxon>
        <taxon>Pseudomonadota</taxon>
        <taxon>Betaproteobacteria</taxon>
        <taxon>Burkholderiales</taxon>
        <taxon>Burkholderiaceae</taxon>
        <taxon>Paraburkholderia</taxon>
    </lineage>
</organism>
<gene>
    <name evidence="3" type="ORF">GNZ13_19620</name>
</gene>
<evidence type="ECO:0000256" key="1">
    <source>
        <dbReference type="SAM" id="MobiDB-lite"/>
    </source>
</evidence>
<feature type="region of interest" description="Disordered" evidence="1">
    <location>
        <begin position="603"/>
        <end position="623"/>
    </location>
</feature>